<accession>A0A7V2AW21</accession>
<dbReference type="SUPFAM" id="SSF53448">
    <property type="entry name" value="Nucleotide-diphospho-sugar transferases"/>
    <property type="match status" value="1"/>
</dbReference>
<dbReference type="Gene3D" id="3.90.550.10">
    <property type="entry name" value="Spore Coat Polysaccharide Biosynthesis Protein SpsA, Chain A"/>
    <property type="match status" value="1"/>
</dbReference>
<evidence type="ECO:0000259" key="2">
    <source>
        <dbReference type="Pfam" id="PF00535"/>
    </source>
</evidence>
<name>A0A7V2AW21_UNCEI</name>
<proteinExistence type="predicted"/>
<feature type="domain" description="Glycosyltransferase 2-like" evidence="2">
    <location>
        <begin position="10"/>
        <end position="127"/>
    </location>
</feature>
<dbReference type="AlphaFoldDB" id="A0A7V2AW21"/>
<dbReference type="Pfam" id="PF00535">
    <property type="entry name" value="Glycos_transf_2"/>
    <property type="match status" value="1"/>
</dbReference>
<comment type="caution">
    <text evidence="3">The sequence shown here is derived from an EMBL/GenBank/DDBJ whole genome shotgun (WGS) entry which is preliminary data.</text>
</comment>
<dbReference type="CDD" id="cd02511">
    <property type="entry name" value="Beta4Glucosyltransferase"/>
    <property type="match status" value="1"/>
</dbReference>
<keyword evidence="1" id="KW-0472">Membrane</keyword>
<organism evidence="3">
    <name type="scientific">Eiseniibacteriota bacterium</name>
    <dbReference type="NCBI Taxonomy" id="2212470"/>
    <lineage>
        <taxon>Bacteria</taxon>
        <taxon>Candidatus Eiseniibacteriota</taxon>
    </lineage>
</organism>
<sequence>MEGSPLTKVSLVVITLDEASNIERCLESAKGMGEIIVVDSYSSDDTPELARLAGAAVFQRPFISAADQKNWGIRQATREWVLVLDADESLSDELRREIGAAVARDEMDGYWLKRRNIFLGNRIRFCGWQRDRVLRLFRRSKGHYPPRAVHERLLLDGTAGRLHGPLDHIPYRDSSDYLDRMKSYSARGAEDLFNRGAGWFPAILLNPAARFLRMYILQLGFLDGAAGFELCGMAAAGVFFKYARLKELYRTGGGKGRDGRAV</sequence>
<dbReference type="PANTHER" id="PTHR43630:SF2">
    <property type="entry name" value="GLYCOSYLTRANSFERASE"/>
    <property type="match status" value="1"/>
</dbReference>
<dbReference type="Proteomes" id="UP000886069">
    <property type="component" value="Unassembled WGS sequence"/>
</dbReference>
<evidence type="ECO:0000313" key="3">
    <source>
        <dbReference type="EMBL" id="HER44291.1"/>
    </source>
</evidence>
<protein>
    <submittedName>
        <fullName evidence="3">Glycosyltransferase family 2 protein</fullName>
    </submittedName>
</protein>
<reference evidence="3" key="1">
    <citation type="journal article" date="2020" name="mSystems">
        <title>Genome- and Community-Level Interaction Insights into Carbon Utilization and Element Cycling Functions of Hydrothermarchaeota in Hydrothermal Sediment.</title>
        <authorList>
            <person name="Zhou Z."/>
            <person name="Liu Y."/>
            <person name="Xu W."/>
            <person name="Pan J."/>
            <person name="Luo Z.H."/>
            <person name="Li M."/>
        </authorList>
    </citation>
    <scope>NUCLEOTIDE SEQUENCE [LARGE SCALE GENOMIC DNA]</scope>
    <source>
        <strain evidence="3">SpSt-1233</strain>
    </source>
</reference>
<dbReference type="PANTHER" id="PTHR43630">
    <property type="entry name" value="POLY-BETA-1,6-N-ACETYL-D-GLUCOSAMINE SYNTHASE"/>
    <property type="match status" value="1"/>
</dbReference>
<dbReference type="InterPro" id="IPR029044">
    <property type="entry name" value="Nucleotide-diphossugar_trans"/>
</dbReference>
<gene>
    <name evidence="3" type="ORF">ENO08_07520</name>
</gene>
<keyword evidence="1" id="KW-1133">Transmembrane helix</keyword>
<keyword evidence="1" id="KW-0812">Transmembrane</keyword>
<dbReference type="InterPro" id="IPR001173">
    <property type="entry name" value="Glyco_trans_2-like"/>
</dbReference>
<feature type="transmembrane region" description="Helical" evidence="1">
    <location>
        <begin position="215"/>
        <end position="240"/>
    </location>
</feature>
<dbReference type="EMBL" id="DSEC01000542">
    <property type="protein sequence ID" value="HER44291.1"/>
    <property type="molecule type" value="Genomic_DNA"/>
</dbReference>
<evidence type="ECO:0000256" key="1">
    <source>
        <dbReference type="SAM" id="Phobius"/>
    </source>
</evidence>